<dbReference type="Gene3D" id="1.10.10.10">
    <property type="entry name" value="Winged helix-like DNA-binding domain superfamily/Winged helix DNA-binding domain"/>
    <property type="match status" value="1"/>
</dbReference>
<dbReference type="STRING" id="228230.RMCC_5617"/>
<feature type="domain" description="HTH luxR-type" evidence="3">
    <location>
        <begin position="849"/>
        <end position="913"/>
    </location>
</feature>
<protein>
    <submittedName>
        <fullName evidence="4">Transcriptional regulatory protein</fullName>
    </submittedName>
</protein>
<dbReference type="OrthoDB" id="134933at2"/>
<dbReference type="Gene3D" id="3.40.50.300">
    <property type="entry name" value="P-loop containing nucleotide triphosphate hydrolases"/>
    <property type="match status" value="1"/>
</dbReference>
<dbReference type="PANTHER" id="PTHR16305">
    <property type="entry name" value="TESTICULAR SOLUBLE ADENYLYL CYCLASE"/>
    <property type="match status" value="1"/>
</dbReference>
<dbReference type="Proteomes" id="UP000069443">
    <property type="component" value="Unassembled WGS sequence"/>
</dbReference>
<dbReference type="CDD" id="cd06170">
    <property type="entry name" value="LuxR_C_like"/>
    <property type="match status" value="1"/>
</dbReference>
<dbReference type="InterPro" id="IPR000792">
    <property type="entry name" value="Tscrpt_reg_LuxR_C"/>
</dbReference>
<dbReference type="GO" id="GO:0006355">
    <property type="term" value="P:regulation of DNA-templated transcription"/>
    <property type="evidence" value="ECO:0007669"/>
    <property type="project" value="InterPro"/>
</dbReference>
<accession>A0A100WI02</accession>
<reference evidence="5" key="1">
    <citation type="journal article" date="2016" name="Genome Announc.">
        <title>Draft Genome Sequences of Five Rapidly Growing Mycobacterium Species, M. thermoresistibile, M. fortuitum subsp. acetamidolyticum, M. canariasense, M. brisbanense, and M. novocastrense.</title>
        <authorList>
            <person name="Katahira K."/>
            <person name="Ogura Y."/>
            <person name="Gotoh Y."/>
            <person name="Hayashi T."/>
        </authorList>
    </citation>
    <scope>NUCLEOTIDE SEQUENCE [LARGE SCALE GENOMIC DNA]</scope>
    <source>
        <strain evidence="5">JCM15298</strain>
    </source>
</reference>
<evidence type="ECO:0000259" key="3">
    <source>
        <dbReference type="PROSITE" id="PS50043"/>
    </source>
</evidence>
<gene>
    <name evidence="4" type="ORF">RMCC_5617</name>
</gene>
<dbReference type="InterPro" id="IPR016032">
    <property type="entry name" value="Sig_transdc_resp-reg_C-effctor"/>
</dbReference>
<dbReference type="SMART" id="SM00421">
    <property type="entry name" value="HTH_LUXR"/>
    <property type="match status" value="1"/>
</dbReference>
<dbReference type="AlphaFoldDB" id="A0A100WI02"/>
<dbReference type="PROSITE" id="PS50043">
    <property type="entry name" value="HTH_LUXR_2"/>
    <property type="match status" value="1"/>
</dbReference>
<dbReference type="SUPFAM" id="SSF52540">
    <property type="entry name" value="P-loop containing nucleoside triphosphate hydrolases"/>
    <property type="match status" value="1"/>
</dbReference>
<dbReference type="GO" id="GO:0005524">
    <property type="term" value="F:ATP binding"/>
    <property type="evidence" value="ECO:0007669"/>
    <property type="project" value="UniProtKB-KW"/>
</dbReference>
<dbReference type="EMBL" id="BCSY01000087">
    <property type="protein sequence ID" value="GAS98652.1"/>
    <property type="molecule type" value="Genomic_DNA"/>
</dbReference>
<dbReference type="GO" id="GO:0003677">
    <property type="term" value="F:DNA binding"/>
    <property type="evidence" value="ECO:0007669"/>
    <property type="project" value="InterPro"/>
</dbReference>
<evidence type="ECO:0000313" key="4">
    <source>
        <dbReference type="EMBL" id="GAS98652.1"/>
    </source>
</evidence>
<dbReference type="GO" id="GO:0004016">
    <property type="term" value="F:adenylate cyclase activity"/>
    <property type="evidence" value="ECO:0007669"/>
    <property type="project" value="TreeGrafter"/>
</dbReference>
<dbReference type="Pfam" id="PF13191">
    <property type="entry name" value="AAA_16"/>
    <property type="match status" value="1"/>
</dbReference>
<evidence type="ECO:0000313" key="5">
    <source>
        <dbReference type="Proteomes" id="UP000069443"/>
    </source>
</evidence>
<keyword evidence="2" id="KW-0067">ATP-binding</keyword>
<dbReference type="PANTHER" id="PTHR16305:SF35">
    <property type="entry name" value="TRANSCRIPTIONAL ACTIVATOR DOMAIN"/>
    <property type="match status" value="1"/>
</dbReference>
<name>A0A100WI02_MYCCR</name>
<reference evidence="5" key="2">
    <citation type="submission" date="2016-02" db="EMBL/GenBank/DDBJ databases">
        <title>Draft genome sequence of five rapidly growing Mycobacterium species.</title>
        <authorList>
            <person name="Katahira K."/>
            <person name="Gotou Y."/>
            <person name="Iida K."/>
            <person name="Ogura Y."/>
            <person name="Hayashi T."/>
        </authorList>
    </citation>
    <scope>NUCLEOTIDE SEQUENCE [LARGE SCALE GENOMIC DNA]</scope>
    <source>
        <strain evidence="5">JCM15298</strain>
    </source>
</reference>
<dbReference type="PRINTS" id="PR00038">
    <property type="entry name" value="HTHLUXR"/>
</dbReference>
<proteinExistence type="predicted"/>
<dbReference type="GO" id="GO:0005737">
    <property type="term" value="C:cytoplasm"/>
    <property type="evidence" value="ECO:0007669"/>
    <property type="project" value="TreeGrafter"/>
</dbReference>
<dbReference type="SUPFAM" id="SSF46894">
    <property type="entry name" value="C-terminal effector domain of the bipartite response regulators"/>
    <property type="match status" value="1"/>
</dbReference>
<keyword evidence="1" id="KW-0547">Nucleotide-binding</keyword>
<organism evidence="4 5">
    <name type="scientific">Mycolicibacterium canariasense</name>
    <name type="common">Mycobacterium canariasense</name>
    <dbReference type="NCBI Taxonomy" id="228230"/>
    <lineage>
        <taxon>Bacteria</taxon>
        <taxon>Bacillati</taxon>
        <taxon>Actinomycetota</taxon>
        <taxon>Actinomycetes</taxon>
        <taxon>Mycobacteriales</taxon>
        <taxon>Mycobacteriaceae</taxon>
        <taxon>Mycolicibacterium</taxon>
    </lineage>
</organism>
<evidence type="ECO:0000256" key="2">
    <source>
        <dbReference type="ARBA" id="ARBA00022840"/>
    </source>
</evidence>
<comment type="caution">
    <text evidence="4">The sequence shown here is derived from an EMBL/GenBank/DDBJ whole genome shotgun (WGS) entry which is preliminary data.</text>
</comment>
<evidence type="ECO:0000256" key="1">
    <source>
        <dbReference type="ARBA" id="ARBA00022741"/>
    </source>
</evidence>
<keyword evidence="5" id="KW-1185">Reference proteome</keyword>
<dbReference type="InterPro" id="IPR041664">
    <property type="entry name" value="AAA_16"/>
</dbReference>
<sequence length="914" mass="97796">MPTMALVGRQREQQALAELLEAARRGHSGVLALRGEPGIGKTALLEDLVQRAPDFRVLSVGGAELERDIAYAGVQQLCAPLMGLIEGLPEPQAHALQVALGLTNGAAPDRLLVGLALLTLLGAASSDSPLLCAVDDAQWMDPASLQALAFVARRIQVDPVVMVFTTRDIGADAIAGHRELMLSGLTDRDARLLLATMVPTRLDERVRETVLAEANGNPLALLELHKALTSDGLAGGYGLPSATSNETHIERTFVRQVSELPSATRLLLTVMAAEPAGRPEWIWSALRSLDIDREAAEPAETAGLIFVDGGPRFRHPLIRAAIYRSSSASQRRQAHAALASSITGPTADDYRAWHRAHATDTPDAQIADELELAAGRARARGGVSAAASFLEYAARLTPDSTERARRTLDAAMSNLDAGMSEPAARLIAAAHDTTDDELLAARCELLRAKMAFAASRGVDAPPLLLAAAKRLEKLDPPESRKAYLGAVMASILVGRLSTERHNSAPSVAQAARKAPAAPEPPRVIDLLLDGLIVRLSSGYVAAAGLLQAAIRAYLLEWETDAPDPRWHDLTARVCLDLFDQDAYNFLTAREVEQLRASGSLTMLPVALVTYSAVCVTAGEFEQAAALLDESAAIITATGAPVRAAIRTYLAAYRGEEQLCREGVRETIDGAKGRGEGYDISIALYAAAIMHNGLCQYQEAMDSAASGARHDDLGMCGYLLVELVEAAARCNEHEVAAAALDRLLERTGASGTETALGLAARSTALVSDGVVADVAYQGALVHLERTPVVVYLARTHLLYGEWLRREKRRADARTQLRIAHDMFARMGADGFARRAQRELAATGETVHVGSTDATFALTAQESRIALLARDGYTNVEIAGQLFLSRRTVEWHLGKIFAKLGVTSRRELRTALTNAP</sequence>
<dbReference type="InterPro" id="IPR036388">
    <property type="entry name" value="WH-like_DNA-bd_sf"/>
</dbReference>
<dbReference type="Pfam" id="PF00196">
    <property type="entry name" value="GerE"/>
    <property type="match status" value="1"/>
</dbReference>
<dbReference type="InterPro" id="IPR027417">
    <property type="entry name" value="P-loop_NTPase"/>
</dbReference>